<protein>
    <submittedName>
        <fullName evidence="1">Uncharacterized protein</fullName>
    </submittedName>
</protein>
<reference evidence="1 2" key="1">
    <citation type="submission" date="2020-08" db="EMBL/GenBank/DDBJ databases">
        <title>Functional genomics of gut bacteria from endangered species of beetles.</title>
        <authorList>
            <person name="Carlos-Shanley C."/>
        </authorList>
    </citation>
    <scope>NUCLEOTIDE SEQUENCE [LARGE SCALE GENOMIC DNA]</scope>
    <source>
        <strain evidence="1 2">S00123</strain>
    </source>
</reference>
<accession>A0A7W7ILJ7</accession>
<name>A0A7W7ILJ7_9CAUL</name>
<evidence type="ECO:0000313" key="2">
    <source>
        <dbReference type="Proteomes" id="UP000539957"/>
    </source>
</evidence>
<dbReference type="EMBL" id="JACHKY010000001">
    <property type="protein sequence ID" value="MBB4796567.1"/>
    <property type="molecule type" value="Genomic_DNA"/>
</dbReference>
<sequence length="51" mass="5505">MTRLLPLIPAEAGTQCFGDKRRILGFAKKAAVRQMAQTWVPASAGMSGEDK</sequence>
<evidence type="ECO:0000313" key="1">
    <source>
        <dbReference type="EMBL" id="MBB4796567.1"/>
    </source>
</evidence>
<keyword evidence="2" id="KW-1185">Reference proteome</keyword>
<comment type="caution">
    <text evidence="1">The sequence shown here is derived from an EMBL/GenBank/DDBJ whole genome shotgun (WGS) entry which is preliminary data.</text>
</comment>
<dbReference type="AlphaFoldDB" id="A0A7W7ILJ7"/>
<gene>
    <name evidence="1" type="ORF">HNP32_000281</name>
</gene>
<organism evidence="1 2">
    <name type="scientific">Brevundimonas bullata</name>
    <dbReference type="NCBI Taxonomy" id="13160"/>
    <lineage>
        <taxon>Bacteria</taxon>
        <taxon>Pseudomonadati</taxon>
        <taxon>Pseudomonadota</taxon>
        <taxon>Alphaproteobacteria</taxon>
        <taxon>Caulobacterales</taxon>
        <taxon>Caulobacteraceae</taxon>
        <taxon>Brevundimonas</taxon>
    </lineage>
</organism>
<proteinExistence type="predicted"/>
<dbReference type="Proteomes" id="UP000539957">
    <property type="component" value="Unassembled WGS sequence"/>
</dbReference>